<reference evidence="2 3" key="1">
    <citation type="journal article" date="2014" name="PLoS Genet.">
        <title>Phylogenetically driven sequencing of extremely halophilic archaea reveals strategies for static and dynamic osmo-response.</title>
        <authorList>
            <person name="Becker E.A."/>
            <person name="Seitzer P.M."/>
            <person name="Tritt A."/>
            <person name="Larsen D."/>
            <person name="Krusor M."/>
            <person name="Yao A.I."/>
            <person name="Wu D."/>
            <person name="Madern D."/>
            <person name="Eisen J.A."/>
            <person name="Darling A.E."/>
            <person name="Facciotti M.T."/>
        </authorList>
    </citation>
    <scope>NUCLEOTIDE SEQUENCE [LARGE SCALE GENOMIC DNA]</scope>
    <source>
        <strain evidence="2 3">JCM 14663</strain>
    </source>
</reference>
<comment type="caution">
    <text evidence="2">The sequence shown here is derived from an EMBL/GenBank/DDBJ whole genome shotgun (WGS) entry which is preliminary data.</text>
</comment>
<protein>
    <submittedName>
        <fullName evidence="2">Uncharacterized protein</fullName>
    </submittedName>
</protein>
<dbReference type="EMBL" id="AOIJ01000045">
    <property type="protein sequence ID" value="ELY80889.1"/>
    <property type="molecule type" value="Genomic_DNA"/>
</dbReference>
<sequence>MSGTTGLITNRAVTVTKNANVQRTRTVFLYDQFTERAFDERRKSGFDSAVGGDHEAPKHTTPSRA</sequence>
<evidence type="ECO:0000313" key="2">
    <source>
        <dbReference type="EMBL" id="ELY80889.1"/>
    </source>
</evidence>
<evidence type="ECO:0000256" key="1">
    <source>
        <dbReference type="SAM" id="MobiDB-lite"/>
    </source>
</evidence>
<feature type="region of interest" description="Disordered" evidence="1">
    <location>
        <begin position="42"/>
        <end position="65"/>
    </location>
</feature>
<proteinExistence type="predicted"/>
<organism evidence="2 3">
    <name type="scientific">Natrinema gari JCM 14663</name>
    <dbReference type="NCBI Taxonomy" id="1230459"/>
    <lineage>
        <taxon>Archaea</taxon>
        <taxon>Methanobacteriati</taxon>
        <taxon>Methanobacteriota</taxon>
        <taxon>Stenosarchaea group</taxon>
        <taxon>Halobacteria</taxon>
        <taxon>Halobacteriales</taxon>
        <taxon>Natrialbaceae</taxon>
        <taxon>Natrinema</taxon>
    </lineage>
</organism>
<name>L9Z3E6_9EURY</name>
<accession>L9Z3E6</accession>
<evidence type="ECO:0000313" key="3">
    <source>
        <dbReference type="Proteomes" id="UP000011592"/>
    </source>
</evidence>
<dbReference type="AlphaFoldDB" id="L9Z3E6"/>
<gene>
    <name evidence="2" type="ORF">C486_08250</name>
</gene>
<dbReference type="Proteomes" id="UP000011592">
    <property type="component" value="Unassembled WGS sequence"/>
</dbReference>
<keyword evidence="3" id="KW-1185">Reference proteome</keyword>